<comment type="subcellular location">
    <subcellularLocation>
        <location evidence="1">Cell outer membrane</location>
        <topology evidence="1">Multi-pass membrane protein</topology>
    </subcellularLocation>
</comment>
<evidence type="ECO:0000256" key="1">
    <source>
        <dbReference type="ARBA" id="ARBA00004571"/>
    </source>
</evidence>
<keyword evidence="7" id="KW-0998">Cell outer membrane</keyword>
<evidence type="ECO:0000313" key="10">
    <source>
        <dbReference type="Proteomes" id="UP000236547"/>
    </source>
</evidence>
<keyword evidence="4" id="KW-0812">Transmembrane</keyword>
<dbReference type="SUPFAM" id="SSF56935">
    <property type="entry name" value="Porins"/>
    <property type="match status" value="1"/>
</dbReference>
<keyword evidence="10" id="KW-1185">Reference proteome</keyword>
<evidence type="ECO:0000256" key="3">
    <source>
        <dbReference type="ARBA" id="ARBA00022452"/>
    </source>
</evidence>
<organism evidence="9 10">
    <name type="scientific">Vibrio diazotrophicus</name>
    <dbReference type="NCBI Taxonomy" id="685"/>
    <lineage>
        <taxon>Bacteria</taxon>
        <taxon>Pseudomonadati</taxon>
        <taxon>Pseudomonadota</taxon>
        <taxon>Gammaproteobacteria</taxon>
        <taxon>Vibrionales</taxon>
        <taxon>Vibrionaceae</taxon>
        <taxon>Vibrio</taxon>
    </lineage>
</organism>
<evidence type="ECO:0000256" key="2">
    <source>
        <dbReference type="ARBA" id="ARBA00008163"/>
    </source>
</evidence>
<dbReference type="Gene3D" id="2.40.160.60">
    <property type="entry name" value="Outer membrane protein transport protein (OMPP1/FadL/TodX)"/>
    <property type="match status" value="1"/>
</dbReference>
<evidence type="ECO:0000256" key="5">
    <source>
        <dbReference type="ARBA" id="ARBA00022729"/>
    </source>
</evidence>
<dbReference type="InterPro" id="IPR005017">
    <property type="entry name" value="OMPP1/FadL/TodX"/>
</dbReference>
<dbReference type="EMBL" id="POSM01000004">
    <property type="protein sequence ID" value="PNI02447.1"/>
    <property type="molecule type" value="Genomic_DNA"/>
</dbReference>
<evidence type="ECO:0000313" key="9">
    <source>
        <dbReference type="EMBL" id="PNI02447.1"/>
    </source>
</evidence>
<name>A0ABX4WDM7_VIBDI</name>
<keyword evidence="5 8" id="KW-0732">Signal</keyword>
<dbReference type="Pfam" id="PF03349">
    <property type="entry name" value="Toluene_X"/>
    <property type="match status" value="1"/>
</dbReference>
<evidence type="ECO:0000256" key="8">
    <source>
        <dbReference type="SAM" id="SignalP"/>
    </source>
</evidence>
<dbReference type="Proteomes" id="UP000236547">
    <property type="component" value="Unassembled WGS sequence"/>
</dbReference>
<feature type="chain" id="PRO_5045618962" evidence="8">
    <location>
        <begin position="22"/>
        <end position="364"/>
    </location>
</feature>
<comment type="similarity">
    <text evidence="2">Belongs to the OmpP1/FadL family.</text>
</comment>
<reference evidence="9 10" key="1">
    <citation type="submission" date="2018-01" db="EMBL/GenBank/DDBJ databases">
        <title>Draft genome sequences of six Vibrio diazotrophicus strains isolated from deep-sea sediments of the Baltic Sea.</title>
        <authorList>
            <person name="Castillo D."/>
            <person name="Vandieken V."/>
            <person name="Chiang O."/>
            <person name="Middelboe M."/>
        </authorList>
    </citation>
    <scope>NUCLEOTIDE SEQUENCE [LARGE SCALE GENOMIC DNA]</scope>
    <source>
        <strain evidence="9 10">65.10M</strain>
    </source>
</reference>
<proteinExistence type="inferred from homology"/>
<gene>
    <name evidence="9" type="ORF">C1O25_04690</name>
</gene>
<keyword evidence="3" id="KW-1134">Transmembrane beta strand</keyword>
<keyword evidence="6" id="KW-0472">Membrane</keyword>
<accession>A0ABX4WDM7</accession>
<feature type="signal peptide" evidence="8">
    <location>
        <begin position="1"/>
        <end position="21"/>
    </location>
</feature>
<dbReference type="PANTHER" id="PTHR35093:SF8">
    <property type="entry name" value="OUTER MEMBRANE PROTEIN NMB0088-RELATED"/>
    <property type="match status" value="1"/>
</dbReference>
<evidence type="ECO:0000256" key="4">
    <source>
        <dbReference type="ARBA" id="ARBA00022692"/>
    </source>
</evidence>
<evidence type="ECO:0000256" key="6">
    <source>
        <dbReference type="ARBA" id="ARBA00023136"/>
    </source>
</evidence>
<protein>
    <submittedName>
        <fullName evidence="9">Long-chain fatty acid transporter</fullName>
    </submittedName>
</protein>
<sequence>MNLLKKSLVASAVLASTSAYSAGVYLHEIGNNDLGLAAAGKAARAQDASVLAANPAGLSNVEGQSFTGGMMTLYGDTEYKMDNGASAGNIVGFVPLGSAFYSQKMNDKLTLGIGVYGNYGMGLEYENFPIKTAVTQALTIQPTASYQINDQWSVGAGLGIQYGMFDVEAGGAQIDDTDIAYNAKLGVLFSPNENTRFGIGYSSETELKFDVNVLGQTVDPAVMPQTLTFSAFHQLNDKLAVMGNLGWEDWSEYETFTKTPTQDTYHIAVGSRYQLNKKLIWNAGLAFDSSLYENQSSGDFTIPTGDAWRIGTGMEYDLGEGRTMGLAFEVVLLEDSKTQAGQLSGGFEDPTLYFLTATYSWSGQ</sequence>
<evidence type="ECO:0000256" key="7">
    <source>
        <dbReference type="ARBA" id="ARBA00023237"/>
    </source>
</evidence>
<comment type="caution">
    <text evidence="9">The sequence shown here is derived from an EMBL/GenBank/DDBJ whole genome shotgun (WGS) entry which is preliminary data.</text>
</comment>
<dbReference type="RefSeq" id="WP_102967883.1">
    <property type="nucleotide sequence ID" value="NZ_POSM01000004.1"/>
</dbReference>
<dbReference type="PANTHER" id="PTHR35093">
    <property type="entry name" value="OUTER MEMBRANE PROTEIN NMB0088-RELATED"/>
    <property type="match status" value="1"/>
</dbReference>